<protein>
    <submittedName>
        <fullName evidence="9">Plant synaptotagmin</fullName>
    </submittedName>
</protein>
<dbReference type="OrthoDB" id="270970at2759"/>
<dbReference type="Gene3D" id="2.60.40.150">
    <property type="entry name" value="C2 domain"/>
    <property type="match status" value="3"/>
</dbReference>
<proteinExistence type="predicted"/>
<dbReference type="PANTHER" id="PTHR47264">
    <property type="entry name" value="OS01G0128800 PROTEIN"/>
    <property type="match status" value="1"/>
</dbReference>
<feature type="domain" description="C2" evidence="7">
    <location>
        <begin position="596"/>
        <end position="717"/>
    </location>
</feature>
<keyword evidence="5" id="KW-0472">Membrane</keyword>
<evidence type="ECO:0000313" key="9">
    <source>
        <dbReference type="EMBL" id="EFJ28181.1"/>
    </source>
</evidence>
<dbReference type="SMART" id="SM00239">
    <property type="entry name" value="C2"/>
    <property type="match status" value="3"/>
</dbReference>
<keyword evidence="4" id="KW-0446">Lipid-binding</keyword>
<dbReference type="STRING" id="88036.D8RI41"/>
<feature type="coiled-coil region" evidence="6">
    <location>
        <begin position="770"/>
        <end position="818"/>
    </location>
</feature>
<dbReference type="InterPro" id="IPR031468">
    <property type="entry name" value="SMP_LBD"/>
</dbReference>
<dbReference type="InParanoid" id="D8RI41"/>
<sequence>MARNQFVGTVIREANGVDYGRFLPRQYVGSGGRRHSSEFTGVWQHLIRDKPILPFLIPVFLLAWALERWIVPFSNWVPVCVTVWATIQYGRYRQQQIVEDLNNRWKRHFLCTQPTTPLEPCEWFNKLVLCIWPNYLEKRLSSRFRALVQRRVKEKKPRPIQTIEVNDFDLGKAPPLFGLQRTFWSLEDCQPVLHMGFEWVSNEMSVLLAAKLSAPFAGKVARININSIQVRGDLRLVPILDGQAILYAFESTPDVKLGVAFGSGNQHLPATELPVVSSWLEKLLLDTLNRTMVEPRMRCFSLPVRDSKKRVTGGVLSVSVLTAANIPRPENSSRTTAGDRYSSNGSSFSGTFVELTLGNLSRRTGTSPKSTWDAPITMVFHGSEATLHLNVYEQRFQSVKSDFLGTCEIKFKYVFDGSTTFWAVGRKPGVIAAHVDQCDREVQLVVPIEDKSGEITVKLVLKEWCFADDPTNSQTPLLQLDAFRSTRYLTGRKIKVTVVEGRNLAPKDRSGKSDPYLKLQYGKIQRKTKTIQQNLNPVWNQEFEFDEYGDGEYIKIKCYDADMLMNDENMGSARINLHSLEANTPRDVWIPLEKIDTGEIHLILEAVDTRDSETEDHNMTYILELILVEARDLVAADWNGTSDPYVSVRYGTVRKRTKVIYRSLSPLWNETMDLIDDGSPLELHVKDYNAILPTASIGHCAVDYQRQARNQTVDRWIPLQGVAKGQIHIQITRRELRKQEHPPAIERQRSSRVEEVSGRVQEVVSRLFSMVDSEDVKDQMQAQLEELVNAEQEQKVLVLQLLKEKELLLSKVKDLQRAMTGLV</sequence>
<keyword evidence="10" id="KW-1185">Reference proteome</keyword>
<keyword evidence="2" id="KW-0813">Transport</keyword>
<accession>D8RI41</accession>
<dbReference type="Gramene" id="EFJ28181">
    <property type="protein sequence ID" value="EFJ28181"/>
    <property type="gene ID" value="SELMODRAFT_450532"/>
</dbReference>
<evidence type="ECO:0000256" key="5">
    <source>
        <dbReference type="ARBA" id="ARBA00023136"/>
    </source>
</evidence>
<evidence type="ECO:0000256" key="2">
    <source>
        <dbReference type="ARBA" id="ARBA00022448"/>
    </source>
</evidence>
<dbReference type="GO" id="GO:0016020">
    <property type="term" value="C:membrane"/>
    <property type="evidence" value="ECO:0007669"/>
    <property type="project" value="UniProtKB-SubCell"/>
</dbReference>
<evidence type="ECO:0000256" key="3">
    <source>
        <dbReference type="ARBA" id="ARBA00023055"/>
    </source>
</evidence>
<evidence type="ECO:0000256" key="1">
    <source>
        <dbReference type="ARBA" id="ARBA00004370"/>
    </source>
</evidence>
<dbReference type="InterPro" id="IPR000008">
    <property type="entry name" value="C2_dom"/>
</dbReference>
<dbReference type="KEGG" id="smo:SELMODRAFT_450532"/>
<dbReference type="GO" id="GO:0008289">
    <property type="term" value="F:lipid binding"/>
    <property type="evidence" value="ECO:0007669"/>
    <property type="project" value="UniProtKB-KW"/>
</dbReference>
<evidence type="ECO:0000259" key="7">
    <source>
        <dbReference type="PROSITE" id="PS50004"/>
    </source>
</evidence>
<name>D8RI41_SELML</name>
<dbReference type="AlphaFoldDB" id="D8RI41"/>
<keyword evidence="3" id="KW-0445">Lipid transport</keyword>
<comment type="subcellular location">
    <subcellularLocation>
        <location evidence="1">Membrane</location>
    </subcellularLocation>
</comment>
<dbReference type="PROSITE" id="PS50004">
    <property type="entry name" value="C2"/>
    <property type="match status" value="2"/>
</dbReference>
<dbReference type="Pfam" id="PF00168">
    <property type="entry name" value="C2"/>
    <property type="match status" value="3"/>
</dbReference>
<dbReference type="OMA" id="HCEWLNR"/>
<dbReference type="PROSITE" id="PS51847">
    <property type="entry name" value="SMP"/>
    <property type="match status" value="1"/>
</dbReference>
<evidence type="ECO:0000313" key="10">
    <source>
        <dbReference type="Proteomes" id="UP000001514"/>
    </source>
</evidence>
<dbReference type="HOGENOM" id="CLU_021189_0_0_1"/>
<reference evidence="9 10" key="1">
    <citation type="journal article" date="2011" name="Science">
        <title>The Selaginella genome identifies genetic changes associated with the evolution of vascular plants.</title>
        <authorList>
            <person name="Banks J.A."/>
            <person name="Nishiyama T."/>
            <person name="Hasebe M."/>
            <person name="Bowman J.L."/>
            <person name="Gribskov M."/>
            <person name="dePamphilis C."/>
            <person name="Albert V.A."/>
            <person name="Aono N."/>
            <person name="Aoyama T."/>
            <person name="Ambrose B.A."/>
            <person name="Ashton N.W."/>
            <person name="Axtell M.J."/>
            <person name="Barker E."/>
            <person name="Barker M.S."/>
            <person name="Bennetzen J.L."/>
            <person name="Bonawitz N.D."/>
            <person name="Chapple C."/>
            <person name="Cheng C."/>
            <person name="Correa L.G."/>
            <person name="Dacre M."/>
            <person name="DeBarry J."/>
            <person name="Dreyer I."/>
            <person name="Elias M."/>
            <person name="Engstrom E.M."/>
            <person name="Estelle M."/>
            <person name="Feng L."/>
            <person name="Finet C."/>
            <person name="Floyd S.K."/>
            <person name="Frommer W.B."/>
            <person name="Fujita T."/>
            <person name="Gramzow L."/>
            <person name="Gutensohn M."/>
            <person name="Harholt J."/>
            <person name="Hattori M."/>
            <person name="Heyl A."/>
            <person name="Hirai T."/>
            <person name="Hiwatashi Y."/>
            <person name="Ishikawa M."/>
            <person name="Iwata M."/>
            <person name="Karol K.G."/>
            <person name="Koehler B."/>
            <person name="Kolukisaoglu U."/>
            <person name="Kubo M."/>
            <person name="Kurata T."/>
            <person name="Lalonde S."/>
            <person name="Li K."/>
            <person name="Li Y."/>
            <person name="Litt A."/>
            <person name="Lyons E."/>
            <person name="Manning G."/>
            <person name="Maruyama T."/>
            <person name="Michael T.P."/>
            <person name="Mikami K."/>
            <person name="Miyazaki S."/>
            <person name="Morinaga S."/>
            <person name="Murata T."/>
            <person name="Mueller-Roeber B."/>
            <person name="Nelson D.R."/>
            <person name="Obara M."/>
            <person name="Oguri Y."/>
            <person name="Olmstead R.G."/>
            <person name="Onodera N."/>
            <person name="Petersen B.L."/>
            <person name="Pils B."/>
            <person name="Prigge M."/>
            <person name="Rensing S.A."/>
            <person name="Riano-Pachon D.M."/>
            <person name="Roberts A.W."/>
            <person name="Sato Y."/>
            <person name="Scheller H.V."/>
            <person name="Schulz B."/>
            <person name="Schulz C."/>
            <person name="Shakirov E.V."/>
            <person name="Shibagaki N."/>
            <person name="Shinohara N."/>
            <person name="Shippen D.E."/>
            <person name="Soerensen I."/>
            <person name="Sotooka R."/>
            <person name="Sugimoto N."/>
            <person name="Sugita M."/>
            <person name="Sumikawa N."/>
            <person name="Tanurdzic M."/>
            <person name="Theissen G."/>
            <person name="Ulvskov P."/>
            <person name="Wakazuki S."/>
            <person name="Weng J.K."/>
            <person name="Willats W.W."/>
            <person name="Wipf D."/>
            <person name="Wolf P.G."/>
            <person name="Yang L."/>
            <person name="Zimmer A.D."/>
            <person name="Zhu Q."/>
            <person name="Mitros T."/>
            <person name="Hellsten U."/>
            <person name="Loque D."/>
            <person name="Otillar R."/>
            <person name="Salamov A."/>
            <person name="Schmutz J."/>
            <person name="Shapiro H."/>
            <person name="Lindquist E."/>
            <person name="Lucas S."/>
            <person name="Rokhsar D."/>
            <person name="Grigoriev I.V."/>
        </authorList>
    </citation>
    <scope>NUCLEOTIDE SEQUENCE [LARGE SCALE GENOMIC DNA]</scope>
</reference>
<dbReference type="eggNOG" id="KOG1012">
    <property type="taxonomic scope" value="Eukaryota"/>
</dbReference>
<dbReference type="FunCoup" id="D8RI41">
    <property type="interactions" value="1276"/>
</dbReference>
<gene>
    <name evidence="9" type="primary">NTMC2T3_2</name>
    <name evidence="9" type="ORF">SELMODRAFT_450532</name>
</gene>
<feature type="domain" description="SMP-LTD" evidence="8">
    <location>
        <begin position="117"/>
        <end position="303"/>
    </location>
</feature>
<dbReference type="CDD" id="cd21669">
    <property type="entry name" value="SMP_SF"/>
    <property type="match status" value="1"/>
</dbReference>
<dbReference type="CDD" id="cd00030">
    <property type="entry name" value="C2"/>
    <property type="match status" value="1"/>
</dbReference>
<evidence type="ECO:0000256" key="6">
    <source>
        <dbReference type="SAM" id="Coils"/>
    </source>
</evidence>
<dbReference type="GO" id="GO:0006869">
    <property type="term" value="P:lipid transport"/>
    <property type="evidence" value="ECO:0007669"/>
    <property type="project" value="UniProtKB-KW"/>
</dbReference>
<dbReference type="EMBL" id="GL377580">
    <property type="protein sequence ID" value="EFJ28181.1"/>
    <property type="molecule type" value="Genomic_DNA"/>
</dbReference>
<dbReference type="GeneID" id="9633488"/>
<keyword evidence="6" id="KW-0175">Coiled coil</keyword>
<dbReference type="Proteomes" id="UP000001514">
    <property type="component" value="Unassembled WGS sequence"/>
</dbReference>
<evidence type="ECO:0000256" key="4">
    <source>
        <dbReference type="ARBA" id="ARBA00023121"/>
    </source>
</evidence>
<feature type="domain" description="C2" evidence="7">
    <location>
        <begin position="474"/>
        <end position="590"/>
    </location>
</feature>
<evidence type="ECO:0000259" key="8">
    <source>
        <dbReference type="PROSITE" id="PS51847"/>
    </source>
</evidence>
<dbReference type="InterPro" id="IPR035892">
    <property type="entry name" value="C2_domain_sf"/>
</dbReference>
<dbReference type="PANTHER" id="PTHR47264:SF3">
    <property type="entry name" value="SYNAPTOTAGMIN-5 ISOFORM X1"/>
    <property type="match status" value="1"/>
</dbReference>
<dbReference type="SUPFAM" id="SSF49562">
    <property type="entry name" value="C2 domain (Calcium/lipid-binding domain, CaLB)"/>
    <property type="match status" value="3"/>
</dbReference>
<organism evidence="10">
    <name type="scientific">Selaginella moellendorffii</name>
    <name type="common">Spikemoss</name>
    <dbReference type="NCBI Taxonomy" id="88036"/>
    <lineage>
        <taxon>Eukaryota</taxon>
        <taxon>Viridiplantae</taxon>
        <taxon>Streptophyta</taxon>
        <taxon>Embryophyta</taxon>
        <taxon>Tracheophyta</taxon>
        <taxon>Lycopodiopsida</taxon>
        <taxon>Selaginellales</taxon>
        <taxon>Selaginellaceae</taxon>
        <taxon>Selaginella</taxon>
    </lineage>
</organism>